<organism evidence="1 2">
    <name type="scientific">Nonlabens dokdonensis</name>
    <dbReference type="NCBI Taxonomy" id="328515"/>
    <lineage>
        <taxon>Bacteria</taxon>
        <taxon>Pseudomonadati</taxon>
        <taxon>Bacteroidota</taxon>
        <taxon>Flavobacteriia</taxon>
        <taxon>Flavobacteriales</taxon>
        <taxon>Flavobacteriaceae</taxon>
        <taxon>Nonlabens</taxon>
    </lineage>
</organism>
<name>A0ABX5PXF9_9FLAO</name>
<evidence type="ECO:0000313" key="1">
    <source>
        <dbReference type="EMBL" id="PZX39665.1"/>
    </source>
</evidence>
<dbReference type="EMBL" id="QKZR01000003">
    <property type="protein sequence ID" value="PZX39665.1"/>
    <property type="molecule type" value="Genomic_DNA"/>
</dbReference>
<dbReference type="InterPro" id="IPR013320">
    <property type="entry name" value="ConA-like_dom_sf"/>
</dbReference>
<accession>A0ABX5PXF9</accession>
<dbReference type="Gene3D" id="2.60.120.200">
    <property type="match status" value="1"/>
</dbReference>
<dbReference type="PANTHER" id="PTHR42535">
    <property type="entry name" value="OOKINETE PROTEIN, PUTATIVE-RELATED"/>
    <property type="match status" value="1"/>
</dbReference>
<keyword evidence="2" id="KW-1185">Reference proteome</keyword>
<sequence>MLKKIFLVIGLFVTNLIYSQEFLDTTNIIAYYPFDGNTMDYSGNNNHAYNVGSIEFANDRLGQASKSIELKEGFTHLNVPNSRSLASINKEFTLASWVYMNEEDGWNSIISKSSSIKVTPFYGLNLSLKNDGIIDFTIYGKSQRVKNIGIKKQKWFHIAVVVKGDLTTYYINGSLIGNEKTKSKRFDKNEPLEIGRGRKGSINYLNGRLDDMLIFSRALDQNEIEFLNTSNDQIIPSTNSFMAKDENVLIVNADPFKVATVISKNISYANKTKSENKDAQTALGQRDDNGEISTKIRSYSLGCQGEVILEFTDFPLTETPGPDLIVFEVGPVPEPTNLSISKDGINWIEYGDIKGGVAMIDLIDCIKEGEKFYFIKLIDLGTQCESSRAGADIDAVAIVVPRIFEHTKLRDSSEATAQEDLKLKEEEIVVLGKKEIKVFTKTVKIKVWDHLQEDGDIINLYLNDQLLFSHVKVSKKGKFFDMVLQPGENIIQVKALNEGRNPPNTSAIKVIVNKEEHQIILSARKGQRDSLKIMVE</sequence>
<dbReference type="SUPFAM" id="SSF49899">
    <property type="entry name" value="Concanavalin A-like lectins/glucanases"/>
    <property type="match status" value="1"/>
</dbReference>
<comment type="caution">
    <text evidence="1">The sequence shown here is derived from an EMBL/GenBank/DDBJ whole genome shotgun (WGS) entry which is preliminary data.</text>
</comment>
<dbReference type="Proteomes" id="UP000248584">
    <property type="component" value="Unassembled WGS sequence"/>
</dbReference>
<protein>
    <submittedName>
        <fullName evidence="1">Concanavalin A-like lectin/glucanase superfamily protein</fullName>
    </submittedName>
</protein>
<dbReference type="RefSeq" id="WP_015363299.1">
    <property type="nucleotide sequence ID" value="NZ_QKZR01000003.1"/>
</dbReference>
<proteinExistence type="predicted"/>
<gene>
    <name evidence="1" type="ORF">LX97_02019</name>
</gene>
<dbReference type="Pfam" id="PF13385">
    <property type="entry name" value="Laminin_G_3"/>
    <property type="match status" value="1"/>
</dbReference>
<evidence type="ECO:0000313" key="2">
    <source>
        <dbReference type="Proteomes" id="UP000248584"/>
    </source>
</evidence>
<dbReference type="PANTHER" id="PTHR42535:SF2">
    <property type="entry name" value="CHROMOSOME UNDETERMINED SCAFFOLD_146, WHOLE GENOME SHOTGUN SEQUENCE"/>
    <property type="match status" value="1"/>
</dbReference>
<reference evidence="1 2" key="1">
    <citation type="submission" date="2018-06" db="EMBL/GenBank/DDBJ databases">
        <title>Genomic Encyclopedia of Archaeal and Bacterial Type Strains, Phase II (KMG-II): from individual species to whole genera.</title>
        <authorList>
            <person name="Goeker M."/>
        </authorList>
    </citation>
    <scope>NUCLEOTIDE SEQUENCE [LARGE SCALE GENOMIC DNA]</scope>
    <source>
        <strain evidence="1 2">DSM 17205</strain>
    </source>
</reference>